<feature type="region of interest" description="Disordered" evidence="5">
    <location>
        <begin position="173"/>
        <end position="239"/>
    </location>
</feature>
<comment type="subcellular location">
    <subcellularLocation>
        <location evidence="1">Membrane</location>
        <topology evidence="1">Multi-pass membrane protein</topology>
    </subcellularLocation>
</comment>
<evidence type="ECO:0000256" key="1">
    <source>
        <dbReference type="ARBA" id="ARBA00004141"/>
    </source>
</evidence>
<reference evidence="7 8" key="1">
    <citation type="submission" date="2019-01" db="EMBL/GenBank/DDBJ databases">
        <title>A draft genome assembly of the solar-powered sea slug Elysia chlorotica.</title>
        <authorList>
            <person name="Cai H."/>
            <person name="Li Q."/>
            <person name="Fang X."/>
            <person name="Li J."/>
            <person name="Curtis N.E."/>
            <person name="Altenburger A."/>
            <person name="Shibata T."/>
            <person name="Feng M."/>
            <person name="Maeda T."/>
            <person name="Schwartz J.A."/>
            <person name="Shigenobu S."/>
            <person name="Lundholm N."/>
            <person name="Nishiyama T."/>
            <person name="Yang H."/>
            <person name="Hasebe M."/>
            <person name="Li S."/>
            <person name="Pierce S.K."/>
            <person name="Wang J."/>
        </authorList>
    </citation>
    <scope>NUCLEOTIDE SEQUENCE [LARGE SCALE GENOMIC DNA]</scope>
    <source>
        <strain evidence="7">EC2010</strain>
        <tissue evidence="7">Whole organism of an adult</tissue>
    </source>
</reference>
<gene>
    <name evidence="7" type="ORF">EGW08_009229</name>
</gene>
<dbReference type="PANTHER" id="PTHR16521:SF3">
    <property type="entry name" value="TYPE-1 ANGIOTENSIN II RECEPTOR-ASSOCIATED PROTEIN"/>
    <property type="match status" value="1"/>
</dbReference>
<organism evidence="7 8">
    <name type="scientific">Elysia chlorotica</name>
    <name type="common">Eastern emerald elysia</name>
    <name type="synonym">Sea slug</name>
    <dbReference type="NCBI Taxonomy" id="188477"/>
    <lineage>
        <taxon>Eukaryota</taxon>
        <taxon>Metazoa</taxon>
        <taxon>Spiralia</taxon>
        <taxon>Lophotrochozoa</taxon>
        <taxon>Mollusca</taxon>
        <taxon>Gastropoda</taxon>
        <taxon>Heterobranchia</taxon>
        <taxon>Euthyneura</taxon>
        <taxon>Panpulmonata</taxon>
        <taxon>Sacoglossa</taxon>
        <taxon>Placobranchoidea</taxon>
        <taxon>Plakobranchidae</taxon>
        <taxon>Elysia</taxon>
    </lineage>
</organism>
<protein>
    <submittedName>
        <fullName evidence="7">Uncharacterized protein</fullName>
    </submittedName>
</protein>
<keyword evidence="8" id="KW-1185">Reference proteome</keyword>
<keyword evidence="2 6" id="KW-0812">Transmembrane</keyword>
<dbReference type="OrthoDB" id="8191171at2759"/>
<evidence type="ECO:0000256" key="3">
    <source>
        <dbReference type="ARBA" id="ARBA00022989"/>
    </source>
</evidence>
<evidence type="ECO:0000256" key="4">
    <source>
        <dbReference type="ARBA" id="ARBA00023136"/>
    </source>
</evidence>
<dbReference type="GO" id="GO:0005886">
    <property type="term" value="C:plasma membrane"/>
    <property type="evidence" value="ECO:0007669"/>
    <property type="project" value="TreeGrafter"/>
</dbReference>
<sequence length="239" mass="27048">MLPSLPLPPQGDHSLTQRTKNLLSRGKSSMDFQVPKWAPKACWIVHFTLTSWSMLSPFITAETYIYSQVVFLTLGLWLILDGDSVDAAFLFFFTILITILNDVVVLSIYTPRGYSTIEDDTHADQEQRNSFRFALIMAIANLMLKPFTAFLVLKKYQDSGGEFIWSTNTANSSDTNGVRSDSSYGAVDSSRGYQNLDSDRLAKDPKTQSERQHRDLHDDPRDIHPKLLTRNNREGSECS</sequence>
<evidence type="ECO:0000256" key="2">
    <source>
        <dbReference type="ARBA" id="ARBA00022692"/>
    </source>
</evidence>
<name>A0A433TN34_ELYCH</name>
<keyword evidence="4 6" id="KW-0472">Membrane</keyword>
<evidence type="ECO:0000313" key="8">
    <source>
        <dbReference type="Proteomes" id="UP000271974"/>
    </source>
</evidence>
<dbReference type="STRING" id="188477.A0A433TN34"/>
<proteinExistence type="predicted"/>
<feature type="transmembrane region" description="Helical" evidence="6">
    <location>
        <begin position="63"/>
        <end position="80"/>
    </location>
</feature>
<dbReference type="EMBL" id="RQTK01000262">
    <property type="protein sequence ID" value="RUS82992.1"/>
    <property type="molecule type" value="Genomic_DNA"/>
</dbReference>
<evidence type="ECO:0000256" key="6">
    <source>
        <dbReference type="SAM" id="Phobius"/>
    </source>
</evidence>
<dbReference type="Pfam" id="PF06396">
    <property type="entry name" value="AGTRAP"/>
    <property type="match status" value="1"/>
</dbReference>
<dbReference type="SMART" id="SM00805">
    <property type="entry name" value="AGTRAP"/>
    <property type="match status" value="1"/>
</dbReference>
<dbReference type="AlphaFoldDB" id="A0A433TN34"/>
<comment type="caution">
    <text evidence="7">The sequence shown here is derived from an EMBL/GenBank/DDBJ whole genome shotgun (WGS) entry which is preliminary data.</text>
</comment>
<dbReference type="PANTHER" id="PTHR16521">
    <property type="entry name" value="TYPE-1 ANGIOTENSIN II RECEPTOR-ASSOCIATED PROTEIN"/>
    <property type="match status" value="1"/>
</dbReference>
<feature type="compositionally biased region" description="Basic and acidic residues" evidence="5">
    <location>
        <begin position="197"/>
        <end position="239"/>
    </location>
</feature>
<accession>A0A433TN34</accession>
<evidence type="ECO:0000313" key="7">
    <source>
        <dbReference type="EMBL" id="RUS82992.1"/>
    </source>
</evidence>
<feature type="transmembrane region" description="Helical" evidence="6">
    <location>
        <begin position="87"/>
        <end position="110"/>
    </location>
</feature>
<dbReference type="Proteomes" id="UP000271974">
    <property type="component" value="Unassembled WGS sequence"/>
</dbReference>
<feature type="transmembrane region" description="Helical" evidence="6">
    <location>
        <begin position="130"/>
        <end position="153"/>
    </location>
</feature>
<dbReference type="InterPro" id="IPR009436">
    <property type="entry name" value="AGTRAP"/>
</dbReference>
<keyword evidence="3 6" id="KW-1133">Transmembrane helix</keyword>
<feature type="compositionally biased region" description="Polar residues" evidence="5">
    <location>
        <begin position="173"/>
        <end position="183"/>
    </location>
</feature>
<evidence type="ECO:0000256" key="5">
    <source>
        <dbReference type="SAM" id="MobiDB-lite"/>
    </source>
</evidence>
<dbReference type="GO" id="GO:0038166">
    <property type="term" value="P:angiotensin-activated signaling pathway"/>
    <property type="evidence" value="ECO:0007669"/>
    <property type="project" value="InterPro"/>
</dbReference>